<dbReference type="CDD" id="cd17546">
    <property type="entry name" value="REC_hyHK_CKI1_RcsC-like"/>
    <property type="match status" value="1"/>
</dbReference>
<dbReference type="PANTHER" id="PTHR45339">
    <property type="entry name" value="HYBRID SIGNAL TRANSDUCTION HISTIDINE KINASE J"/>
    <property type="match status" value="1"/>
</dbReference>
<dbReference type="InterPro" id="IPR036641">
    <property type="entry name" value="HPT_dom_sf"/>
</dbReference>
<dbReference type="SMART" id="SM00073">
    <property type="entry name" value="HPT"/>
    <property type="match status" value="1"/>
</dbReference>
<dbReference type="STRING" id="655015.B1812_14415"/>
<feature type="transmembrane region" description="Helical" evidence="14">
    <location>
        <begin position="71"/>
        <end position="93"/>
    </location>
</feature>
<dbReference type="SUPFAM" id="SSF52172">
    <property type="entry name" value="CheY-like"/>
    <property type="match status" value="1"/>
</dbReference>
<keyword evidence="7" id="KW-0547">Nucleotide-binding</keyword>
<dbReference type="InterPro" id="IPR008207">
    <property type="entry name" value="Sig_transdc_His_kin_Hpt_dom"/>
</dbReference>
<dbReference type="PRINTS" id="PR00344">
    <property type="entry name" value="BCTRLSENSOR"/>
</dbReference>
<evidence type="ECO:0000256" key="6">
    <source>
        <dbReference type="ARBA" id="ARBA00022692"/>
    </source>
</evidence>
<organism evidence="18 19">
    <name type="scientific">Methylocystis bryophila</name>
    <dbReference type="NCBI Taxonomy" id="655015"/>
    <lineage>
        <taxon>Bacteria</taxon>
        <taxon>Pseudomonadati</taxon>
        <taxon>Pseudomonadota</taxon>
        <taxon>Alphaproteobacteria</taxon>
        <taxon>Hyphomicrobiales</taxon>
        <taxon>Methylocystaceae</taxon>
        <taxon>Methylocystis</taxon>
    </lineage>
</organism>
<dbReference type="InterPro" id="IPR036890">
    <property type="entry name" value="HATPase_C_sf"/>
</dbReference>
<dbReference type="PROSITE" id="PS50894">
    <property type="entry name" value="HPT"/>
    <property type="match status" value="1"/>
</dbReference>
<evidence type="ECO:0000256" key="7">
    <source>
        <dbReference type="ARBA" id="ARBA00022741"/>
    </source>
</evidence>
<evidence type="ECO:0000259" key="15">
    <source>
        <dbReference type="PROSITE" id="PS50109"/>
    </source>
</evidence>
<dbReference type="CDD" id="cd00082">
    <property type="entry name" value="HisKA"/>
    <property type="match status" value="1"/>
</dbReference>
<feature type="domain" description="Histidine kinase" evidence="15">
    <location>
        <begin position="121"/>
        <end position="342"/>
    </location>
</feature>
<name>A0A1W6MWU9_9HYPH</name>
<evidence type="ECO:0000256" key="14">
    <source>
        <dbReference type="SAM" id="Phobius"/>
    </source>
</evidence>
<keyword evidence="5 13" id="KW-0597">Phosphoprotein</keyword>
<evidence type="ECO:0000256" key="11">
    <source>
        <dbReference type="ARBA" id="ARBA00023136"/>
    </source>
</evidence>
<evidence type="ECO:0000256" key="13">
    <source>
        <dbReference type="PROSITE-ProRule" id="PRU00169"/>
    </source>
</evidence>
<gene>
    <name evidence="18" type="ORF">B1812_14415</name>
</gene>
<evidence type="ECO:0000256" key="8">
    <source>
        <dbReference type="ARBA" id="ARBA00022840"/>
    </source>
</evidence>
<dbReference type="InterPro" id="IPR011006">
    <property type="entry name" value="CheY-like_superfamily"/>
</dbReference>
<dbReference type="GO" id="GO:0000155">
    <property type="term" value="F:phosphorelay sensor kinase activity"/>
    <property type="evidence" value="ECO:0007669"/>
    <property type="project" value="InterPro"/>
</dbReference>
<dbReference type="PROSITE" id="PS50109">
    <property type="entry name" value="HIS_KIN"/>
    <property type="match status" value="1"/>
</dbReference>
<comment type="subcellular location">
    <subcellularLocation>
        <location evidence="2">Cell membrane</location>
        <topology evidence="2">Multi-pass membrane protein</topology>
    </subcellularLocation>
</comment>
<evidence type="ECO:0000313" key="19">
    <source>
        <dbReference type="Proteomes" id="UP000193978"/>
    </source>
</evidence>
<keyword evidence="4" id="KW-1003">Cell membrane</keyword>
<dbReference type="Pfam" id="PF02518">
    <property type="entry name" value="HATPase_c"/>
    <property type="match status" value="1"/>
</dbReference>
<keyword evidence="6 14" id="KW-0812">Transmembrane</keyword>
<keyword evidence="8" id="KW-0067">ATP-binding</keyword>
<evidence type="ECO:0000259" key="16">
    <source>
        <dbReference type="PROSITE" id="PS50110"/>
    </source>
</evidence>
<dbReference type="Gene3D" id="3.40.50.2300">
    <property type="match status" value="1"/>
</dbReference>
<feature type="transmembrane region" description="Helical" evidence="14">
    <location>
        <begin position="26"/>
        <end position="59"/>
    </location>
</feature>
<evidence type="ECO:0000256" key="4">
    <source>
        <dbReference type="ARBA" id="ARBA00022475"/>
    </source>
</evidence>
<evidence type="ECO:0000259" key="17">
    <source>
        <dbReference type="PROSITE" id="PS50894"/>
    </source>
</evidence>
<dbReference type="InterPro" id="IPR036097">
    <property type="entry name" value="HisK_dim/P_sf"/>
</dbReference>
<dbReference type="SUPFAM" id="SSF47226">
    <property type="entry name" value="Histidine-containing phosphotransfer domain, HPT domain"/>
    <property type="match status" value="1"/>
</dbReference>
<dbReference type="Proteomes" id="UP000193978">
    <property type="component" value="Chromosome"/>
</dbReference>
<dbReference type="Gene3D" id="1.10.287.130">
    <property type="match status" value="1"/>
</dbReference>
<dbReference type="InterPro" id="IPR003594">
    <property type="entry name" value="HATPase_dom"/>
</dbReference>
<dbReference type="SUPFAM" id="SSF55874">
    <property type="entry name" value="ATPase domain of HSP90 chaperone/DNA topoisomerase II/histidine kinase"/>
    <property type="match status" value="1"/>
</dbReference>
<feature type="domain" description="Response regulatory" evidence="16">
    <location>
        <begin position="368"/>
        <end position="486"/>
    </location>
</feature>
<dbReference type="InterPro" id="IPR001789">
    <property type="entry name" value="Sig_transdc_resp-reg_receiver"/>
</dbReference>
<feature type="modified residue" description="Phosphohistidine" evidence="12">
    <location>
        <position position="561"/>
    </location>
</feature>
<evidence type="ECO:0000256" key="12">
    <source>
        <dbReference type="PROSITE-ProRule" id="PRU00110"/>
    </source>
</evidence>
<dbReference type="SMART" id="SM00388">
    <property type="entry name" value="HisKA"/>
    <property type="match status" value="1"/>
</dbReference>
<keyword evidence="10" id="KW-0902">Two-component regulatory system</keyword>
<dbReference type="KEGG" id="mbry:B1812_14415"/>
<evidence type="ECO:0000256" key="5">
    <source>
        <dbReference type="ARBA" id="ARBA00022553"/>
    </source>
</evidence>
<dbReference type="GO" id="GO:0005524">
    <property type="term" value="F:ATP binding"/>
    <property type="evidence" value="ECO:0007669"/>
    <property type="project" value="UniProtKB-KW"/>
</dbReference>
<feature type="modified residue" description="4-aspartylphosphate" evidence="13">
    <location>
        <position position="419"/>
    </location>
</feature>
<evidence type="ECO:0000313" key="18">
    <source>
        <dbReference type="EMBL" id="ARN82073.1"/>
    </source>
</evidence>
<evidence type="ECO:0000256" key="9">
    <source>
        <dbReference type="ARBA" id="ARBA00022989"/>
    </source>
</evidence>
<sequence length="633" mass="67169">MGLLWAALPLFFLADAGGGGRLLICVVMAGILCGAAFALASIPRAAFCFIGPVAIGTMIALARCGGKANILVAFLLCVYTLVLLKAVLSYAGLLKARVLTEIVRTKELTEASEAKSIFMANMSHEIRTPLNGVLGLAQLLERETLSPKQIEMVRRLREAGATLLSIVNDILDFSKLEAGEFRLDRRPFELGSILGHIGSLFGGSARAKGLKLVVEVAPQLNGVPIGDALRIEQVLMNLVGNAIKFTERGEVRLSVRATALEASRARLQFEVKDTGIGIALEHMSGLFKPFTQADAAITRRFGGTGLGLSISKSLVELMDGEIGASSVLGKGSTFWFEAVFDLSPVKAQARRTFLPSGTSASARLSGMRFLVADDSAMNREVVERLLTLEGARIVLAENGQEALDFLRSGREPVDAVLMDVQMPVMDGLTAIRAIRGALGLTGLPIIALTAGVLDEERHQVLDAGADDFVSKPIELEGLVDILLLRAKRAPVSEPAMISNCPDAFPVVAGLNTAWVEKTLGGDRDLFVSLLASFSEEFREAAPQVEECLARNDPEEAARRLHALRGGASYIGAEDLVAAAKALESAVLDRRSELEPLTAAFTKNHRLVINAIKSALAEIEPLGAVAGTAGGGSG</sequence>
<dbReference type="PROSITE" id="PS50110">
    <property type="entry name" value="RESPONSE_REGULATORY"/>
    <property type="match status" value="1"/>
</dbReference>
<evidence type="ECO:0000256" key="1">
    <source>
        <dbReference type="ARBA" id="ARBA00000085"/>
    </source>
</evidence>
<dbReference type="FunFam" id="3.30.565.10:FF:000010">
    <property type="entry name" value="Sensor histidine kinase RcsC"/>
    <property type="match status" value="1"/>
</dbReference>
<comment type="catalytic activity">
    <reaction evidence="1">
        <text>ATP + protein L-histidine = ADP + protein N-phospho-L-histidine.</text>
        <dbReference type="EC" id="2.7.13.3"/>
    </reaction>
</comment>
<dbReference type="SUPFAM" id="SSF47384">
    <property type="entry name" value="Homodimeric domain of signal transducing histidine kinase"/>
    <property type="match status" value="1"/>
</dbReference>
<dbReference type="EC" id="2.7.13.3" evidence="3"/>
<dbReference type="Pfam" id="PF01627">
    <property type="entry name" value="Hpt"/>
    <property type="match status" value="1"/>
</dbReference>
<dbReference type="Gene3D" id="1.20.120.160">
    <property type="entry name" value="HPT domain"/>
    <property type="match status" value="1"/>
</dbReference>
<dbReference type="AlphaFoldDB" id="A0A1W6MWU9"/>
<dbReference type="InterPro" id="IPR004358">
    <property type="entry name" value="Sig_transdc_His_kin-like_C"/>
</dbReference>
<dbReference type="InterPro" id="IPR003661">
    <property type="entry name" value="HisK_dim/P_dom"/>
</dbReference>
<dbReference type="Pfam" id="PF00512">
    <property type="entry name" value="HisKA"/>
    <property type="match status" value="1"/>
</dbReference>
<accession>A0A1W6MWU9</accession>
<dbReference type="SMART" id="SM00448">
    <property type="entry name" value="REC"/>
    <property type="match status" value="1"/>
</dbReference>
<reference evidence="18 19" key="1">
    <citation type="submission" date="2017-02" db="EMBL/GenBank/DDBJ databases">
        <authorList>
            <person name="Peterson S.W."/>
        </authorList>
    </citation>
    <scope>NUCLEOTIDE SEQUENCE [LARGE SCALE GENOMIC DNA]</scope>
    <source>
        <strain evidence="18 19">S285</strain>
    </source>
</reference>
<dbReference type="SMART" id="SM00387">
    <property type="entry name" value="HATPase_c"/>
    <property type="match status" value="1"/>
</dbReference>
<evidence type="ECO:0000256" key="10">
    <source>
        <dbReference type="ARBA" id="ARBA00023012"/>
    </source>
</evidence>
<dbReference type="Pfam" id="PF00072">
    <property type="entry name" value="Response_reg"/>
    <property type="match status" value="1"/>
</dbReference>
<protein>
    <recommendedName>
        <fullName evidence="3">histidine kinase</fullName>
        <ecNumber evidence="3">2.7.13.3</ecNumber>
    </recommendedName>
</protein>
<dbReference type="PANTHER" id="PTHR45339:SF1">
    <property type="entry name" value="HYBRID SIGNAL TRANSDUCTION HISTIDINE KINASE J"/>
    <property type="match status" value="1"/>
</dbReference>
<dbReference type="InterPro" id="IPR005467">
    <property type="entry name" value="His_kinase_dom"/>
</dbReference>
<keyword evidence="11 14" id="KW-0472">Membrane</keyword>
<feature type="domain" description="HPt" evidence="17">
    <location>
        <begin position="522"/>
        <end position="625"/>
    </location>
</feature>
<keyword evidence="9 14" id="KW-1133">Transmembrane helix</keyword>
<keyword evidence="19" id="KW-1185">Reference proteome</keyword>
<evidence type="ECO:0000256" key="3">
    <source>
        <dbReference type="ARBA" id="ARBA00012438"/>
    </source>
</evidence>
<dbReference type="CDD" id="cd16922">
    <property type="entry name" value="HATPase_EvgS-ArcB-TorS-like"/>
    <property type="match status" value="1"/>
</dbReference>
<evidence type="ECO:0000256" key="2">
    <source>
        <dbReference type="ARBA" id="ARBA00004651"/>
    </source>
</evidence>
<dbReference type="EMBL" id="CP019948">
    <property type="protein sequence ID" value="ARN82073.1"/>
    <property type="molecule type" value="Genomic_DNA"/>
</dbReference>
<dbReference type="GO" id="GO:0005886">
    <property type="term" value="C:plasma membrane"/>
    <property type="evidence" value="ECO:0007669"/>
    <property type="project" value="UniProtKB-SubCell"/>
</dbReference>
<proteinExistence type="predicted"/>
<dbReference type="Gene3D" id="3.30.565.10">
    <property type="entry name" value="Histidine kinase-like ATPase, C-terminal domain"/>
    <property type="match status" value="1"/>
</dbReference>